<dbReference type="InterPro" id="IPR036390">
    <property type="entry name" value="WH_DNA-bd_sf"/>
</dbReference>
<organism evidence="3 4">
    <name type="scientific">Chlamydomonas eustigma</name>
    <dbReference type="NCBI Taxonomy" id="1157962"/>
    <lineage>
        <taxon>Eukaryota</taxon>
        <taxon>Viridiplantae</taxon>
        <taxon>Chlorophyta</taxon>
        <taxon>core chlorophytes</taxon>
        <taxon>Chlorophyceae</taxon>
        <taxon>CS clade</taxon>
        <taxon>Chlamydomonadales</taxon>
        <taxon>Chlamydomonadaceae</taxon>
        <taxon>Chlamydomonas</taxon>
    </lineage>
</organism>
<name>A0A250X8U9_9CHLO</name>
<reference evidence="3 4" key="1">
    <citation type="submission" date="2017-08" db="EMBL/GenBank/DDBJ databases">
        <title>Acidophilic green algal genome provides insights into adaptation to an acidic environment.</title>
        <authorList>
            <person name="Hirooka S."/>
            <person name="Hirose Y."/>
            <person name="Kanesaki Y."/>
            <person name="Higuchi S."/>
            <person name="Fujiwara T."/>
            <person name="Onuma R."/>
            <person name="Era A."/>
            <person name="Ohbayashi R."/>
            <person name="Uzuka A."/>
            <person name="Nozaki H."/>
            <person name="Yoshikawa H."/>
            <person name="Miyagishima S.Y."/>
        </authorList>
    </citation>
    <scope>NUCLEOTIDE SEQUENCE [LARGE SCALE GENOMIC DNA]</scope>
    <source>
        <strain evidence="3 4">NIES-2499</strain>
    </source>
</reference>
<evidence type="ECO:0000259" key="2">
    <source>
        <dbReference type="PROSITE" id="PS50250"/>
    </source>
</evidence>
<dbReference type="PANTHER" id="PTHR15350">
    <property type="entry name" value="COP9 SIGNALOSOME COMPLEX SUBUNIT 7/DENDRITIC CELL PROTEIN GA17"/>
    <property type="match status" value="1"/>
</dbReference>
<evidence type="ECO:0000313" key="4">
    <source>
        <dbReference type="Proteomes" id="UP000232323"/>
    </source>
</evidence>
<sequence length="419" mass="45002">MTIQMVETGEENPFVSVVEEISNLLNEESAVKTALAETKGSKFLDECVALIAAEKFDSFLSKALEHLDLVFTKFEDKDSECIANVLVHTIAKVSEEKAPAAAKGLALALASKVDERSEQRLSALLNLYNVTSNKEVQLPVLLVTAEYARKHTRLASMLTAVVKGRAENWVSQWGLSDTQARELYLTLAALVKASQDKGPAPIEYLRLVIAALKLAVDGDTEALTQLKPHAASAVAEYTRNPAFYQADLGELPAVKTLASDPQYAPLYKLMTCMLSGDISSFRSAATSEALELAGVSAEAALSKARTSALLALGTRAGHEEVSFTAIQTALDIPEEQVELFVVRAIGAKLLEGKIDQVKGSVSITRCTMRSFGHAEWKAVKTRLASWKESLVSVQANLVANKTGAASAGVPARGQQAIRV</sequence>
<proteinExistence type="inferred from homology"/>
<dbReference type="InterPro" id="IPR000717">
    <property type="entry name" value="PCI_dom"/>
</dbReference>
<dbReference type="InterPro" id="IPR045237">
    <property type="entry name" value="COPS7/eIF3m"/>
</dbReference>
<dbReference type="OrthoDB" id="10267031at2759"/>
<dbReference type="GO" id="GO:0005852">
    <property type="term" value="C:eukaryotic translation initiation factor 3 complex"/>
    <property type="evidence" value="ECO:0007669"/>
    <property type="project" value="TreeGrafter"/>
</dbReference>
<dbReference type="PANTHER" id="PTHR15350:SF2">
    <property type="entry name" value="EUKARYOTIC TRANSLATION INITIATION FACTOR 3 SUBUNIT M"/>
    <property type="match status" value="1"/>
</dbReference>
<gene>
    <name evidence="3" type="ORF">CEUSTIGMA_g6945.t1</name>
</gene>
<dbReference type="PROSITE" id="PS50250">
    <property type="entry name" value="PCI"/>
    <property type="match status" value="1"/>
</dbReference>
<dbReference type="GO" id="GO:0002183">
    <property type="term" value="P:cytoplasmic translational initiation"/>
    <property type="evidence" value="ECO:0007669"/>
    <property type="project" value="TreeGrafter"/>
</dbReference>
<dbReference type="SUPFAM" id="SSF46785">
    <property type="entry name" value="Winged helix' DNA-binding domain"/>
    <property type="match status" value="1"/>
</dbReference>
<keyword evidence="4" id="KW-1185">Reference proteome</keyword>
<dbReference type="InterPro" id="IPR040750">
    <property type="entry name" value="eIF3m_C_helix"/>
</dbReference>
<dbReference type="SMART" id="SM00088">
    <property type="entry name" value="PINT"/>
    <property type="match status" value="1"/>
</dbReference>
<dbReference type="Pfam" id="PF01399">
    <property type="entry name" value="PCI"/>
    <property type="match status" value="1"/>
</dbReference>
<dbReference type="AlphaFoldDB" id="A0A250X8U9"/>
<dbReference type="Proteomes" id="UP000232323">
    <property type="component" value="Unassembled WGS sequence"/>
</dbReference>
<comment type="caution">
    <text evidence="3">The sequence shown here is derived from an EMBL/GenBank/DDBJ whole genome shotgun (WGS) entry which is preliminary data.</text>
</comment>
<evidence type="ECO:0000313" key="3">
    <source>
        <dbReference type="EMBL" id="GAX79504.1"/>
    </source>
</evidence>
<comment type="similarity">
    <text evidence="1">Belongs to the CSN7/EIF3M family. CSN7 subfamily.</text>
</comment>
<dbReference type="EMBL" id="BEGY01000043">
    <property type="protein sequence ID" value="GAX79504.1"/>
    <property type="molecule type" value="Genomic_DNA"/>
</dbReference>
<protein>
    <recommendedName>
        <fullName evidence="2">PCI domain-containing protein</fullName>
    </recommendedName>
</protein>
<evidence type="ECO:0000256" key="1">
    <source>
        <dbReference type="ARBA" id="ARBA00008482"/>
    </source>
</evidence>
<dbReference type="STRING" id="1157962.A0A250X8U9"/>
<accession>A0A250X8U9</accession>
<feature type="domain" description="PCI" evidence="2">
    <location>
        <begin position="203"/>
        <end position="368"/>
    </location>
</feature>
<dbReference type="Pfam" id="PF18005">
    <property type="entry name" value="eIF3m_C_helix"/>
    <property type="match status" value="1"/>
</dbReference>